<keyword evidence="4" id="KW-0472">Membrane</keyword>
<proteinExistence type="predicted"/>
<feature type="transmembrane region" description="Helical" evidence="4">
    <location>
        <begin position="96"/>
        <end position="119"/>
    </location>
</feature>
<dbReference type="RefSeq" id="WP_054963944.1">
    <property type="nucleotide sequence ID" value="NZ_LJCQ01000121.1"/>
</dbReference>
<feature type="transmembrane region" description="Helical" evidence="4">
    <location>
        <begin position="205"/>
        <end position="228"/>
    </location>
</feature>
<feature type="transmembrane region" description="Helical" evidence="4">
    <location>
        <begin position="308"/>
        <end position="328"/>
    </location>
</feature>
<feature type="transmembrane region" description="Helical" evidence="4">
    <location>
        <begin position="270"/>
        <end position="288"/>
    </location>
</feature>
<keyword evidence="4" id="KW-0812">Transmembrane</keyword>
<evidence type="ECO:0000256" key="3">
    <source>
        <dbReference type="ARBA" id="ARBA00022475"/>
    </source>
</evidence>
<evidence type="ECO:0000256" key="2">
    <source>
        <dbReference type="ARBA" id="ARBA00022448"/>
    </source>
</evidence>
<evidence type="ECO:0000313" key="5">
    <source>
        <dbReference type="EMBL" id="KPV47174.1"/>
    </source>
</evidence>
<feature type="transmembrane region" description="Helical" evidence="4">
    <location>
        <begin position="131"/>
        <end position="156"/>
    </location>
</feature>
<evidence type="ECO:0000313" key="6">
    <source>
        <dbReference type="Proteomes" id="UP000050515"/>
    </source>
</evidence>
<dbReference type="Proteomes" id="UP000050515">
    <property type="component" value="Unassembled WGS sequence"/>
</dbReference>
<comment type="subcellular location">
    <subcellularLocation>
        <location evidence="1">Cell membrane</location>
        <topology evidence="1">Multi-pass membrane protein</topology>
    </subcellularLocation>
</comment>
<evidence type="ECO:0008006" key="7">
    <source>
        <dbReference type="Google" id="ProtNLM"/>
    </source>
</evidence>
<sequence>MWKKACKTLLIKYLSVFIGVTLVLFIIEKLIPSSYIYADYNSLSSANNILGLNKPLFIQYFYFIYDLITLRLGNTSNLIYSGSTHTGIMEMLPETLFLIILAFIVILVISYKIGFFLGFRSMKDQRLDINIFPVTVLYFILPIVFIGILSGVYRILPYRYIMPEYYAAKYSWVIYANNGIIITRPTDIILFDAIIHGSLGFLYYYLLRFIMPFVSIIIPVALYLTIFIKRLTTIEYKKKYVRIRILKNVDDDNFIYHIKRNIRYIMLHEYKTIFGIYLSGIIIVTYIFSYMNLGEFFIYSIIDFPSGLMGMLGSAFIFSSMVIVFNLMMDIMILGGTKNAEEY</sequence>
<evidence type="ECO:0000256" key="1">
    <source>
        <dbReference type="ARBA" id="ARBA00004651"/>
    </source>
</evidence>
<dbReference type="PANTHER" id="PTHR43163:SF6">
    <property type="entry name" value="DIPEPTIDE TRANSPORT SYSTEM PERMEASE PROTEIN DPPB-RELATED"/>
    <property type="match status" value="1"/>
</dbReference>
<accession>A0A0P9D3H5</accession>
<name>A0A0P9D3H5_9ARCH</name>
<protein>
    <recommendedName>
        <fullName evidence="7">Peptide ABC transporter permease</fullName>
    </recommendedName>
</protein>
<keyword evidence="4" id="KW-1133">Transmembrane helix</keyword>
<gene>
    <name evidence="5" type="ORF">SE19_02225</name>
</gene>
<keyword evidence="2" id="KW-0813">Transport</keyword>
<dbReference type="PANTHER" id="PTHR43163">
    <property type="entry name" value="DIPEPTIDE TRANSPORT SYSTEM PERMEASE PROTEIN DPPB-RELATED"/>
    <property type="match status" value="1"/>
</dbReference>
<reference evidence="5 6" key="1">
    <citation type="submission" date="2015-09" db="EMBL/GenBank/DDBJ databases">
        <title>Draft genome sequence of Acidiplasma aeolicum DSM 18409.</title>
        <authorList>
            <person name="Hemp J."/>
        </authorList>
    </citation>
    <scope>NUCLEOTIDE SEQUENCE [LARGE SCALE GENOMIC DNA]</scope>
    <source>
        <strain evidence="5 6">V</strain>
    </source>
</reference>
<keyword evidence="3" id="KW-1003">Cell membrane</keyword>
<dbReference type="PATRIC" id="fig|507754.4.peg.1811"/>
<comment type="caution">
    <text evidence="5">The sequence shown here is derived from an EMBL/GenBank/DDBJ whole genome shotgun (WGS) entry which is preliminary data.</text>
</comment>
<dbReference type="EMBL" id="LJCQ01000121">
    <property type="protein sequence ID" value="KPV47174.1"/>
    <property type="molecule type" value="Genomic_DNA"/>
</dbReference>
<feature type="transmembrane region" description="Helical" evidence="4">
    <location>
        <begin position="9"/>
        <end position="27"/>
    </location>
</feature>
<dbReference type="AlphaFoldDB" id="A0A0P9D3H5"/>
<evidence type="ECO:0000256" key="4">
    <source>
        <dbReference type="SAM" id="Phobius"/>
    </source>
</evidence>
<dbReference type="GO" id="GO:0005886">
    <property type="term" value="C:plasma membrane"/>
    <property type="evidence" value="ECO:0007669"/>
    <property type="project" value="UniProtKB-SubCell"/>
</dbReference>
<organism evidence="5 6">
    <name type="scientific">Acidiplasma aeolicum</name>
    <dbReference type="NCBI Taxonomy" id="507754"/>
    <lineage>
        <taxon>Archaea</taxon>
        <taxon>Methanobacteriati</taxon>
        <taxon>Thermoplasmatota</taxon>
        <taxon>Thermoplasmata</taxon>
        <taxon>Thermoplasmatales</taxon>
        <taxon>Ferroplasmaceae</taxon>
        <taxon>Acidiplasma</taxon>
    </lineage>
</organism>